<name>V4UTA6_CITCL</name>
<evidence type="ECO:0000256" key="1">
    <source>
        <dbReference type="ARBA" id="ARBA00001971"/>
    </source>
</evidence>
<dbReference type="OMA" id="VDEICMN"/>
<accession>V4UTA6</accession>
<dbReference type="PRINTS" id="PR00463">
    <property type="entry name" value="EP450I"/>
</dbReference>
<evidence type="ECO:0000256" key="10">
    <source>
        <dbReference type="SAM" id="SignalP"/>
    </source>
</evidence>
<dbReference type="EMBL" id="KI535697">
    <property type="protein sequence ID" value="ESR65791.1"/>
    <property type="molecule type" value="Genomic_DNA"/>
</dbReference>
<evidence type="ECO:0000256" key="7">
    <source>
        <dbReference type="ARBA" id="ARBA00023033"/>
    </source>
</evidence>
<dbReference type="FunFam" id="1.10.630.10:FF:000008">
    <property type="entry name" value="Cytochrome P450 71D8"/>
    <property type="match status" value="1"/>
</dbReference>
<dbReference type="Gramene" id="ESR65791">
    <property type="protein sequence ID" value="ESR65791"/>
    <property type="gene ID" value="CICLE_v10010293mg"/>
</dbReference>
<evidence type="ECO:0000313" key="11">
    <source>
        <dbReference type="EMBL" id="ESR65791.1"/>
    </source>
</evidence>
<dbReference type="GO" id="GO:0016705">
    <property type="term" value="F:oxidoreductase activity, acting on paired donors, with incorporation or reduction of molecular oxygen"/>
    <property type="evidence" value="ECO:0007669"/>
    <property type="project" value="InterPro"/>
</dbReference>
<dbReference type="InterPro" id="IPR036396">
    <property type="entry name" value="Cyt_P450_sf"/>
</dbReference>
<dbReference type="InParanoid" id="V4UTA6"/>
<proteinExistence type="inferred from homology"/>
<sequence>MELQFPSFILISSLLLFLFKVAKILQQSLATKSTSQKLPPGPWRLPLIGNLHQLVASLPHHSLRDLTQKHGPLMHLKLGEVSTIVVSSQEIAKEVLKTHDLVFAQRPLLVSAKFTSYDYTNIGLAPYGSYWRQLRRICTVELLSTKRVQSFRSIREEEVSNLIKTVRSNEGSVINLREKIFTMTFGITARAAFGKKCKDQEVFISVVKEFIKIMSGFSISDLYPSIKLLQEISGVRRKLKKLHLESDRIFGEILDEHKEKRTKTAQAEAEEDPIDVFMNLQQNGDLEFPLTDNNIKAVIWDIFVAGSDTSSTSVEWAMAEMLKNPRILKEAQAEVRRVFKGKENVNEAAIHELKFLKLVVKETLRLHPPAPLLLPRESRESCEINGYAIPENTRIIVNAWAIGRDPSYWSEAEALYPERFLNSSIDYRGKDFEYIPFGAGRRICPGITFAIPNIELPLAQLLFHFDWKLPNGMKQDHLDMSEVFGLTIRRKNDLLLIPVPH</sequence>
<keyword evidence="10" id="KW-0732">Signal</keyword>
<dbReference type="InterPro" id="IPR017972">
    <property type="entry name" value="Cyt_P450_CS"/>
</dbReference>
<evidence type="ECO:0000256" key="5">
    <source>
        <dbReference type="ARBA" id="ARBA00023002"/>
    </source>
</evidence>
<keyword evidence="12" id="KW-1185">Reference proteome</keyword>
<evidence type="ECO:0000256" key="4">
    <source>
        <dbReference type="ARBA" id="ARBA00022723"/>
    </source>
</evidence>
<feature type="chain" id="PRO_5004728659" description="Cytochrome P450" evidence="10">
    <location>
        <begin position="25"/>
        <end position="501"/>
    </location>
</feature>
<dbReference type="GO" id="GO:0020037">
    <property type="term" value="F:heme binding"/>
    <property type="evidence" value="ECO:0007669"/>
    <property type="project" value="InterPro"/>
</dbReference>
<dbReference type="Proteomes" id="UP000030687">
    <property type="component" value="Unassembled WGS sequence"/>
</dbReference>
<evidence type="ECO:0008006" key="13">
    <source>
        <dbReference type="Google" id="ProtNLM"/>
    </source>
</evidence>
<dbReference type="PANTHER" id="PTHR47955">
    <property type="entry name" value="CYTOCHROME P450 FAMILY 71 PROTEIN"/>
    <property type="match status" value="1"/>
</dbReference>
<evidence type="ECO:0000256" key="3">
    <source>
        <dbReference type="ARBA" id="ARBA00022617"/>
    </source>
</evidence>
<feature type="signal peptide" evidence="10">
    <location>
        <begin position="1"/>
        <end position="24"/>
    </location>
</feature>
<comment type="cofactor">
    <cofactor evidence="1 8">
        <name>heme</name>
        <dbReference type="ChEBI" id="CHEBI:30413"/>
    </cofactor>
</comment>
<keyword evidence="6 8" id="KW-0408">Iron</keyword>
<dbReference type="eggNOG" id="KOG0156">
    <property type="taxonomic scope" value="Eukaryota"/>
</dbReference>
<dbReference type="CDD" id="cd11072">
    <property type="entry name" value="CYP71-like"/>
    <property type="match status" value="1"/>
</dbReference>
<evidence type="ECO:0000256" key="6">
    <source>
        <dbReference type="ARBA" id="ARBA00023004"/>
    </source>
</evidence>
<comment type="similarity">
    <text evidence="2 9">Belongs to the cytochrome P450 family.</text>
</comment>
<keyword evidence="5 9" id="KW-0560">Oxidoreductase</keyword>
<dbReference type="Gene3D" id="1.10.630.10">
    <property type="entry name" value="Cytochrome P450"/>
    <property type="match status" value="1"/>
</dbReference>
<dbReference type="InterPro" id="IPR001128">
    <property type="entry name" value="Cyt_P450"/>
</dbReference>
<keyword evidence="7 9" id="KW-0503">Monooxygenase</keyword>
<feature type="binding site" description="axial binding residue" evidence="8">
    <location>
        <position position="444"/>
    </location>
    <ligand>
        <name>heme</name>
        <dbReference type="ChEBI" id="CHEBI:30413"/>
    </ligand>
    <ligandPart>
        <name>Fe</name>
        <dbReference type="ChEBI" id="CHEBI:18248"/>
    </ligandPart>
</feature>
<dbReference type="PRINTS" id="PR00385">
    <property type="entry name" value="P450"/>
</dbReference>
<evidence type="ECO:0000256" key="9">
    <source>
        <dbReference type="RuleBase" id="RU000461"/>
    </source>
</evidence>
<evidence type="ECO:0000256" key="2">
    <source>
        <dbReference type="ARBA" id="ARBA00010617"/>
    </source>
</evidence>
<organism evidence="11 12">
    <name type="scientific">Citrus clementina</name>
    <name type="common">Clementine</name>
    <name type="synonym">Citrus deliciosa x Citrus sinensis</name>
    <dbReference type="NCBI Taxonomy" id="85681"/>
    <lineage>
        <taxon>Eukaryota</taxon>
        <taxon>Viridiplantae</taxon>
        <taxon>Streptophyta</taxon>
        <taxon>Embryophyta</taxon>
        <taxon>Tracheophyta</taxon>
        <taxon>Spermatophyta</taxon>
        <taxon>Magnoliopsida</taxon>
        <taxon>eudicotyledons</taxon>
        <taxon>Gunneridae</taxon>
        <taxon>Pentapetalae</taxon>
        <taxon>rosids</taxon>
        <taxon>malvids</taxon>
        <taxon>Sapindales</taxon>
        <taxon>Rutaceae</taxon>
        <taxon>Aurantioideae</taxon>
        <taxon>Citrus</taxon>
    </lineage>
</organism>
<dbReference type="AlphaFoldDB" id="V4UTA6"/>
<dbReference type="GO" id="GO:0004497">
    <property type="term" value="F:monooxygenase activity"/>
    <property type="evidence" value="ECO:0007669"/>
    <property type="project" value="UniProtKB-KW"/>
</dbReference>
<dbReference type="PROSITE" id="PS00086">
    <property type="entry name" value="CYTOCHROME_P450"/>
    <property type="match status" value="1"/>
</dbReference>
<keyword evidence="3 8" id="KW-0349">Heme</keyword>
<dbReference type="SUPFAM" id="SSF48264">
    <property type="entry name" value="Cytochrome P450"/>
    <property type="match status" value="1"/>
</dbReference>
<dbReference type="GO" id="GO:0005506">
    <property type="term" value="F:iron ion binding"/>
    <property type="evidence" value="ECO:0007669"/>
    <property type="project" value="InterPro"/>
</dbReference>
<evidence type="ECO:0000313" key="12">
    <source>
        <dbReference type="Proteomes" id="UP000030687"/>
    </source>
</evidence>
<gene>
    <name evidence="11" type="ORF">CICLE_v10010293mg</name>
</gene>
<dbReference type="Pfam" id="PF00067">
    <property type="entry name" value="p450"/>
    <property type="match status" value="1"/>
</dbReference>
<protein>
    <recommendedName>
        <fullName evidence="13">Cytochrome P450</fullName>
    </recommendedName>
</protein>
<keyword evidence="4 8" id="KW-0479">Metal-binding</keyword>
<dbReference type="PANTHER" id="PTHR47955:SF8">
    <property type="entry name" value="CYTOCHROME P450 71D11-LIKE"/>
    <property type="match status" value="1"/>
</dbReference>
<dbReference type="InterPro" id="IPR002401">
    <property type="entry name" value="Cyt_P450_E_grp-I"/>
</dbReference>
<dbReference type="KEGG" id="cic:CICLE_v10010293mg"/>
<evidence type="ECO:0000256" key="8">
    <source>
        <dbReference type="PIRSR" id="PIRSR602401-1"/>
    </source>
</evidence>
<reference evidence="11 12" key="1">
    <citation type="submission" date="2013-10" db="EMBL/GenBank/DDBJ databases">
        <authorList>
            <consortium name="International Citrus Genome Consortium"/>
            <person name="Jenkins J."/>
            <person name="Schmutz J."/>
            <person name="Prochnik S."/>
            <person name="Rokhsar D."/>
            <person name="Gmitter F."/>
            <person name="Ollitrault P."/>
            <person name="Machado M."/>
            <person name="Talon M."/>
            <person name="Wincker P."/>
            <person name="Jaillon O."/>
            <person name="Morgante M."/>
        </authorList>
    </citation>
    <scope>NUCLEOTIDE SEQUENCE</scope>
    <source>
        <strain evidence="12">cv. Clemenules</strain>
    </source>
</reference>